<keyword evidence="2 4" id="KW-0378">Hydrolase</keyword>
<dbReference type="EMBL" id="CP093442">
    <property type="protein sequence ID" value="UOF00801.1"/>
    <property type="molecule type" value="Genomic_DNA"/>
</dbReference>
<evidence type="ECO:0000313" key="4">
    <source>
        <dbReference type="EMBL" id="UOF00801.1"/>
    </source>
</evidence>
<dbReference type="PROSITE" id="PS51257">
    <property type="entry name" value="PROKAR_LIPOPROTEIN"/>
    <property type="match status" value="1"/>
</dbReference>
<dbReference type="Pfam" id="PF02113">
    <property type="entry name" value="Peptidase_S13"/>
    <property type="match status" value="1"/>
</dbReference>
<dbReference type="PRINTS" id="PR00922">
    <property type="entry name" value="DADACBPTASE3"/>
</dbReference>
<feature type="signal peptide" evidence="3">
    <location>
        <begin position="1"/>
        <end position="24"/>
    </location>
</feature>
<dbReference type="InterPro" id="IPR000667">
    <property type="entry name" value="Peptidase_S13"/>
</dbReference>
<dbReference type="Proteomes" id="UP000830116">
    <property type="component" value="Chromosome"/>
</dbReference>
<dbReference type="PANTHER" id="PTHR30023:SF0">
    <property type="entry name" value="PENICILLIN-SENSITIVE CARBOXYPEPTIDASE A"/>
    <property type="match status" value="1"/>
</dbReference>
<name>A0ABY4C747_9BACT</name>
<dbReference type="SUPFAM" id="SSF56601">
    <property type="entry name" value="beta-lactamase/transpeptidase-like"/>
    <property type="match status" value="1"/>
</dbReference>
<dbReference type="Gene3D" id="3.50.80.20">
    <property type="entry name" value="D-Ala-D-Ala carboxypeptidase C, peptidase S13"/>
    <property type="match status" value="1"/>
</dbReference>
<evidence type="ECO:0000313" key="5">
    <source>
        <dbReference type="Proteomes" id="UP000830116"/>
    </source>
</evidence>
<keyword evidence="3" id="KW-0732">Signal</keyword>
<dbReference type="RefSeq" id="WP_243536975.1">
    <property type="nucleotide sequence ID" value="NZ_CP093442.1"/>
</dbReference>
<reference evidence="4" key="1">
    <citation type="submission" date="2022-03" db="EMBL/GenBank/DDBJ databases">
        <title>Genome Identification and Characterization of new species Bdellovibrio reynosense LBG001 sp. nov. from a Mexico soil sample.</title>
        <authorList>
            <person name="Camilli A."/>
            <person name="Ajao Y."/>
            <person name="Guo X."/>
        </authorList>
    </citation>
    <scope>NUCLEOTIDE SEQUENCE</scope>
    <source>
        <strain evidence="4">LBG001</strain>
    </source>
</reference>
<accession>A0ABY4C747</accession>
<keyword evidence="5" id="KW-1185">Reference proteome</keyword>
<keyword evidence="4" id="KW-0645">Protease</keyword>
<gene>
    <name evidence="4" type="ORF">MNR06_13950</name>
</gene>
<dbReference type="GO" id="GO:0009002">
    <property type="term" value="F:serine-type D-Ala-D-Ala carboxypeptidase activity"/>
    <property type="evidence" value="ECO:0007669"/>
    <property type="project" value="UniProtKB-EC"/>
</dbReference>
<evidence type="ECO:0000256" key="2">
    <source>
        <dbReference type="ARBA" id="ARBA00022801"/>
    </source>
</evidence>
<dbReference type="EC" id="3.4.16.4" evidence="4"/>
<dbReference type="PANTHER" id="PTHR30023">
    <property type="entry name" value="D-ALANYL-D-ALANINE CARBOXYPEPTIDASE"/>
    <property type="match status" value="1"/>
</dbReference>
<comment type="similarity">
    <text evidence="1">Belongs to the peptidase S13 family.</text>
</comment>
<evidence type="ECO:0000256" key="1">
    <source>
        <dbReference type="ARBA" id="ARBA00006096"/>
    </source>
</evidence>
<dbReference type="Gene3D" id="3.40.710.10">
    <property type="entry name" value="DD-peptidase/beta-lactamase superfamily"/>
    <property type="match status" value="1"/>
</dbReference>
<protein>
    <submittedName>
        <fullName evidence="4">D-alanyl-D-alanine carboxypeptidase</fullName>
        <ecNumber evidence="4">3.4.16.4</ecNumber>
    </submittedName>
</protein>
<feature type="chain" id="PRO_5046682194" evidence="3">
    <location>
        <begin position="25"/>
        <end position="446"/>
    </location>
</feature>
<keyword evidence="4" id="KW-0121">Carboxypeptidase</keyword>
<organism evidence="4 5">
    <name type="scientific">Bdellovibrio reynosensis</name>
    <dbReference type="NCBI Taxonomy" id="2835041"/>
    <lineage>
        <taxon>Bacteria</taxon>
        <taxon>Pseudomonadati</taxon>
        <taxon>Bdellovibrionota</taxon>
        <taxon>Bdellovibrionia</taxon>
        <taxon>Bdellovibrionales</taxon>
        <taxon>Pseudobdellovibrionaceae</taxon>
        <taxon>Bdellovibrio</taxon>
    </lineage>
</organism>
<proteinExistence type="inferred from homology"/>
<evidence type="ECO:0000256" key="3">
    <source>
        <dbReference type="SAM" id="SignalP"/>
    </source>
</evidence>
<dbReference type="InterPro" id="IPR012338">
    <property type="entry name" value="Beta-lactam/transpept-like"/>
</dbReference>
<sequence>MKLQGRFLIVVIFISLLTSCTSNGTEETDPVVEEQQGKAEAFCYQSETPNSPIEGDYVKNRRQPLASVSKIMTSLWAMERLGINHRFITKFHVTPVGGDSIDIHMEGSKDPALGQRAAYYIMSELSQLGFNINRIETLSFDENVLFDWRLEQPDRIGGNTPFFKTQNDQNAATERNLSYGFGIQLDQTQFRQLQSEANDDGILIAPISNISARRVEFKPRSQFYRTGQTRTFIYRSSPLHRILKNMNNKSNNYIADHLFWNLGGTSEFNKFIQSSLAVSPAELEFHLGSGNNARYLNGSGKDTYNTGTCPAVIKTMVKVEKYLKNQNLKLTDIMAVARTDNQSTLEDFTGLFENAVIAKTGTVNIAKTLAGVASTARGRFYFAVLYQAESKEDADLAIGPIKEKVLELLRNNGGPQRLNYRKLIPLPFDKDSNLIEQFAISAGDEK</sequence>